<proteinExistence type="predicted"/>
<sequence>MLTYRHTPSTTYKENAVTEPQFKMPAGPNELHPVRGGMDQEGFQDFRAKAPTQTAFEQHLQQTAFQSEQKAKADAQADADDLLNGEEPKTAFELEMSGGRRPLGATASAQPSLFDPTEPESSATVEKEKSSTPEQPTPPKPPSVSSPKSGPDAPSV</sequence>
<feature type="compositionally biased region" description="Low complexity" evidence="1">
    <location>
        <begin position="145"/>
        <end position="156"/>
    </location>
</feature>
<accession>A0A142K8A1</accession>
<feature type="region of interest" description="Disordered" evidence="1">
    <location>
        <begin position="1"/>
        <end position="39"/>
    </location>
</feature>
<name>A0A142K8A1_9CAUD</name>
<dbReference type="EMBL" id="KU963245">
    <property type="protein sequence ID" value="AMS02334.1"/>
    <property type="molecule type" value="Genomic_DNA"/>
</dbReference>
<feature type="region of interest" description="Disordered" evidence="1">
    <location>
        <begin position="55"/>
        <end position="156"/>
    </location>
</feature>
<dbReference type="GeneID" id="29124644"/>
<evidence type="ECO:0000313" key="3">
    <source>
        <dbReference type="Proteomes" id="UP000201248"/>
    </source>
</evidence>
<protein>
    <submittedName>
        <fullName evidence="2">Uncharacterized protein</fullName>
    </submittedName>
</protein>
<feature type="compositionally biased region" description="Polar residues" evidence="1">
    <location>
        <begin position="1"/>
        <end position="13"/>
    </location>
</feature>
<dbReference type="RefSeq" id="YP_009300992.1">
    <property type="nucleotide sequence ID" value="NC_031229.1"/>
</dbReference>
<feature type="compositionally biased region" description="Polar residues" evidence="1">
    <location>
        <begin position="55"/>
        <end position="68"/>
    </location>
</feature>
<reference evidence="3" key="1">
    <citation type="submission" date="2016-06" db="EMBL/GenBank/DDBJ databases">
        <authorList>
            <person name="Kjaerup R.B."/>
            <person name="Dalgaard T.S."/>
            <person name="Juul-Madsen H.R."/>
        </authorList>
    </citation>
    <scope>NUCLEOTIDE SEQUENCE [LARGE SCALE GENOMIC DNA]</scope>
</reference>
<dbReference type="OrthoDB" id="26993at10239"/>
<dbReference type="KEGG" id="vg:29124644"/>
<organism evidence="2 3">
    <name type="scientific">Gordonia phage Hotorobo</name>
    <dbReference type="NCBI Taxonomy" id="1821554"/>
    <lineage>
        <taxon>Viruses</taxon>
        <taxon>Duplodnaviria</taxon>
        <taxon>Heunggongvirae</taxon>
        <taxon>Uroviricota</taxon>
        <taxon>Caudoviricetes</taxon>
        <taxon>Montyvirus</taxon>
        <taxon>Montyvirus monty</taxon>
    </lineage>
</organism>
<evidence type="ECO:0000313" key="2">
    <source>
        <dbReference type="EMBL" id="AMS02334.1"/>
    </source>
</evidence>
<feature type="compositionally biased region" description="Pro residues" evidence="1">
    <location>
        <begin position="135"/>
        <end position="144"/>
    </location>
</feature>
<evidence type="ECO:0000256" key="1">
    <source>
        <dbReference type="SAM" id="MobiDB-lite"/>
    </source>
</evidence>
<gene>
    <name evidence="2" type="primary">42</name>
    <name evidence="2" type="ORF">SEA_HOTOROBO_42</name>
</gene>
<dbReference type="Proteomes" id="UP000201248">
    <property type="component" value="Segment"/>
</dbReference>